<feature type="domain" description="Translation initiation factor 3 C-terminal" evidence="6">
    <location>
        <begin position="79"/>
        <end position="163"/>
    </location>
</feature>
<comment type="similarity">
    <text evidence="1 4">Belongs to the IF-3 family.</text>
</comment>
<evidence type="ECO:0000313" key="8">
    <source>
        <dbReference type="EMBL" id="QUV94145.1"/>
    </source>
</evidence>
<dbReference type="EMBL" id="CP072642">
    <property type="protein sequence ID" value="QUV94145.1"/>
    <property type="molecule type" value="Genomic_DNA"/>
</dbReference>
<dbReference type="GO" id="GO:0003743">
    <property type="term" value="F:translation initiation factor activity"/>
    <property type="evidence" value="ECO:0007669"/>
    <property type="project" value="UniProtKB-KW"/>
</dbReference>
<comment type="subcellular location">
    <subcellularLocation>
        <location evidence="4">Cytoplasm</location>
    </subcellularLocation>
</comment>
<gene>
    <name evidence="4 8" type="primary">infC</name>
    <name evidence="8" type="ORF">J8C05_01420</name>
</gene>
<dbReference type="PANTHER" id="PTHR10938">
    <property type="entry name" value="TRANSLATION INITIATION FACTOR IF-3"/>
    <property type="match status" value="1"/>
</dbReference>
<dbReference type="InterPro" id="IPR019814">
    <property type="entry name" value="Translation_initiation_fac_3_N"/>
</dbReference>
<comment type="subunit">
    <text evidence="4">Monomer.</text>
</comment>
<dbReference type="InterPro" id="IPR036787">
    <property type="entry name" value="T_IF-3_N_sf"/>
</dbReference>
<comment type="function">
    <text evidence="4">IF-3 binds to the 30S ribosomal subunit and shifts the equilibrium between 70S ribosomes and their 50S and 30S subunits in favor of the free subunits, thus enhancing the availability of 30S subunits on which protein synthesis initiation begins.</text>
</comment>
<evidence type="ECO:0000256" key="2">
    <source>
        <dbReference type="ARBA" id="ARBA00022540"/>
    </source>
</evidence>
<keyword evidence="2 4" id="KW-0396">Initiation factor</keyword>
<name>A0ABX8B0J9_9BACT</name>
<keyword evidence="9" id="KW-1185">Reference proteome</keyword>
<organism evidence="8 9">
    <name type="scientific">Chloracidobacterium sp. N</name>
    <dbReference type="NCBI Taxonomy" id="2821540"/>
    <lineage>
        <taxon>Bacteria</taxon>
        <taxon>Pseudomonadati</taxon>
        <taxon>Acidobacteriota</taxon>
        <taxon>Terriglobia</taxon>
        <taxon>Terriglobales</taxon>
        <taxon>Acidobacteriaceae</taxon>
        <taxon>Chloracidobacterium</taxon>
        <taxon>Chloracidobacterium aggregatum</taxon>
    </lineage>
</organism>
<dbReference type="SUPFAM" id="SSF54364">
    <property type="entry name" value="Translation initiation factor IF3, N-terminal domain"/>
    <property type="match status" value="1"/>
</dbReference>
<evidence type="ECO:0000256" key="1">
    <source>
        <dbReference type="ARBA" id="ARBA00005439"/>
    </source>
</evidence>
<dbReference type="NCBIfam" id="TIGR00168">
    <property type="entry name" value="infC"/>
    <property type="match status" value="1"/>
</dbReference>
<evidence type="ECO:0000313" key="9">
    <source>
        <dbReference type="Proteomes" id="UP000677668"/>
    </source>
</evidence>
<feature type="domain" description="Translation initiation factor 3 N-terminal" evidence="7">
    <location>
        <begin position="3"/>
        <end position="72"/>
    </location>
</feature>
<accession>A0ABX8B0J9</accession>
<evidence type="ECO:0000259" key="7">
    <source>
        <dbReference type="Pfam" id="PF05198"/>
    </source>
</evidence>
<dbReference type="SUPFAM" id="SSF55200">
    <property type="entry name" value="Translation initiation factor IF3, C-terminal domain"/>
    <property type="match status" value="1"/>
</dbReference>
<dbReference type="Gene3D" id="3.10.20.80">
    <property type="entry name" value="Translation initiation factor 3 (IF-3), N-terminal domain"/>
    <property type="match status" value="1"/>
</dbReference>
<dbReference type="HAMAP" id="MF_00080">
    <property type="entry name" value="IF_3"/>
    <property type="match status" value="1"/>
</dbReference>
<evidence type="ECO:0000256" key="3">
    <source>
        <dbReference type="ARBA" id="ARBA00022917"/>
    </source>
</evidence>
<keyword evidence="4" id="KW-0963">Cytoplasm</keyword>
<reference evidence="8 9" key="1">
    <citation type="submission" date="2021-03" db="EMBL/GenBank/DDBJ databases">
        <title>Genomic and phenotypic characterization of Chloracidobacterium isolates provides evidence for multiple species.</title>
        <authorList>
            <person name="Saini M.K."/>
            <person name="Costas A.M.G."/>
            <person name="Tank M."/>
            <person name="Bryant D.A."/>
        </authorList>
    </citation>
    <scope>NUCLEOTIDE SEQUENCE [LARGE SCALE GENOMIC DNA]</scope>
    <source>
        <strain evidence="8 9">N</strain>
    </source>
</reference>
<evidence type="ECO:0000259" key="6">
    <source>
        <dbReference type="Pfam" id="PF00707"/>
    </source>
</evidence>
<dbReference type="Pfam" id="PF00707">
    <property type="entry name" value="IF3_C"/>
    <property type="match status" value="1"/>
</dbReference>
<dbReference type="PANTHER" id="PTHR10938:SF0">
    <property type="entry name" value="TRANSLATION INITIATION FACTOR IF-3, MITOCHONDRIAL"/>
    <property type="match status" value="1"/>
</dbReference>
<dbReference type="Proteomes" id="UP000677668">
    <property type="component" value="Chromosome 1"/>
</dbReference>
<protein>
    <recommendedName>
        <fullName evidence="4 5">Translation initiation factor IF-3</fullName>
    </recommendedName>
</protein>
<dbReference type="InterPro" id="IPR019815">
    <property type="entry name" value="Translation_initiation_fac_3_C"/>
</dbReference>
<evidence type="ECO:0000256" key="4">
    <source>
        <dbReference type="HAMAP-Rule" id="MF_00080"/>
    </source>
</evidence>
<evidence type="ECO:0000256" key="5">
    <source>
        <dbReference type="NCBIfam" id="TIGR00168"/>
    </source>
</evidence>
<keyword evidence="3 4" id="KW-0648">Protein biosynthesis</keyword>
<proteinExistence type="inferred from homology"/>
<dbReference type="RefSeq" id="WP_211422458.1">
    <property type="nucleotide sequence ID" value="NZ_CP072642.1"/>
</dbReference>
<dbReference type="Gene3D" id="3.30.110.10">
    <property type="entry name" value="Translation initiation factor 3 (IF-3), C-terminal domain"/>
    <property type="match status" value="1"/>
</dbReference>
<sequence>MPTNERIRHREVRVIDEDGNQLGIMPPQQALAIARERGLDLVEVASQANPPVCRIIDYGKWQYEQKKKQHEAKKKQTVISVKEIKLRPSIGEHDYEFKKNNALRALEDGDKVKASVRFIGREITHRELGERVLARLEKDLAHVATVEVRPKMEGMTMFVIFTPRK</sequence>
<dbReference type="InterPro" id="IPR001288">
    <property type="entry name" value="Translation_initiation_fac_3"/>
</dbReference>
<dbReference type="InterPro" id="IPR036788">
    <property type="entry name" value="T_IF-3_C_sf"/>
</dbReference>
<dbReference type="Pfam" id="PF05198">
    <property type="entry name" value="IF3_N"/>
    <property type="match status" value="1"/>
</dbReference>